<gene>
    <name evidence="1" type="ORF">QYF61_018601</name>
</gene>
<reference evidence="1 2" key="1">
    <citation type="journal article" date="2023" name="J. Hered.">
        <title>Chromosome-level genome of the wood stork (Mycteria americana) provides insight into avian chromosome evolution.</title>
        <authorList>
            <person name="Flamio R. Jr."/>
            <person name="Ramstad K.M."/>
        </authorList>
    </citation>
    <scope>NUCLEOTIDE SEQUENCE [LARGE SCALE GENOMIC DNA]</scope>
    <source>
        <strain evidence="1">JAX WOST 10</strain>
    </source>
</reference>
<evidence type="ECO:0000313" key="1">
    <source>
        <dbReference type="EMBL" id="KAK4822649.1"/>
    </source>
</evidence>
<dbReference type="EMBL" id="JAUNZN010000004">
    <property type="protein sequence ID" value="KAK4822649.1"/>
    <property type="molecule type" value="Genomic_DNA"/>
</dbReference>
<evidence type="ECO:0000313" key="2">
    <source>
        <dbReference type="Proteomes" id="UP001333110"/>
    </source>
</evidence>
<proteinExistence type="predicted"/>
<dbReference type="AlphaFoldDB" id="A0AAN7RVZ5"/>
<dbReference type="Proteomes" id="UP001333110">
    <property type="component" value="Unassembled WGS sequence"/>
</dbReference>
<organism evidence="1 2">
    <name type="scientific">Mycteria americana</name>
    <name type="common">Wood stork</name>
    <dbReference type="NCBI Taxonomy" id="33587"/>
    <lineage>
        <taxon>Eukaryota</taxon>
        <taxon>Metazoa</taxon>
        <taxon>Chordata</taxon>
        <taxon>Craniata</taxon>
        <taxon>Vertebrata</taxon>
        <taxon>Euteleostomi</taxon>
        <taxon>Archelosauria</taxon>
        <taxon>Archosauria</taxon>
        <taxon>Dinosauria</taxon>
        <taxon>Saurischia</taxon>
        <taxon>Theropoda</taxon>
        <taxon>Coelurosauria</taxon>
        <taxon>Aves</taxon>
        <taxon>Neognathae</taxon>
        <taxon>Neoaves</taxon>
        <taxon>Aequornithes</taxon>
        <taxon>Ciconiiformes</taxon>
        <taxon>Ciconiidae</taxon>
        <taxon>Mycteria</taxon>
    </lineage>
</organism>
<keyword evidence="2" id="KW-1185">Reference proteome</keyword>
<name>A0AAN7RVZ5_MYCAM</name>
<protein>
    <submittedName>
        <fullName evidence="1">Uncharacterized protein</fullName>
    </submittedName>
</protein>
<sequence length="87" mass="9479">MKKANMGTKMGCTYRSPLLQAAGMGTATRRASKYISSKRKIRKNVGPLLDAAGTLVTQDTEKTELLNAFFTSVFASRILAPEIRGQL</sequence>
<comment type="caution">
    <text evidence="1">The sequence shown here is derived from an EMBL/GenBank/DDBJ whole genome shotgun (WGS) entry which is preliminary data.</text>
</comment>
<accession>A0AAN7RVZ5</accession>